<dbReference type="PANTHER" id="PTHR46112">
    <property type="entry name" value="AMINOPEPTIDASE"/>
    <property type="match status" value="1"/>
</dbReference>
<dbReference type="SUPFAM" id="SSF55920">
    <property type="entry name" value="Creatinase/aminopeptidase"/>
    <property type="match status" value="1"/>
</dbReference>
<dbReference type="PANTHER" id="PTHR46112:SF2">
    <property type="entry name" value="XAA-PRO AMINOPEPTIDASE P-RELATED"/>
    <property type="match status" value="1"/>
</dbReference>
<dbReference type="InterPro" id="IPR000587">
    <property type="entry name" value="Creatinase_N"/>
</dbReference>
<protein>
    <submittedName>
        <fullName evidence="3">Ectoine hydrolase</fullName>
        <ecNumber evidence="3">3.5.4.44</ecNumber>
    </submittedName>
</protein>
<feature type="domain" description="Creatinase N-terminal" evidence="2">
    <location>
        <begin position="29"/>
        <end position="161"/>
    </location>
</feature>
<keyword evidence="3" id="KW-0378">Hydrolase</keyword>
<evidence type="ECO:0000259" key="1">
    <source>
        <dbReference type="Pfam" id="PF00557"/>
    </source>
</evidence>
<dbReference type="Pfam" id="PF01321">
    <property type="entry name" value="Creatinase_N"/>
    <property type="match status" value="1"/>
</dbReference>
<evidence type="ECO:0000313" key="3">
    <source>
        <dbReference type="EMBL" id="QEA03862.1"/>
    </source>
</evidence>
<dbReference type="InterPro" id="IPR000994">
    <property type="entry name" value="Pept_M24"/>
</dbReference>
<dbReference type="Pfam" id="PF00557">
    <property type="entry name" value="Peptidase_M24"/>
    <property type="match status" value="1"/>
</dbReference>
<gene>
    <name evidence="3" type="primary">doeA_1</name>
    <name evidence="3" type="ORF">KBTEX_00162</name>
</gene>
<feature type="domain" description="Peptidase M24" evidence="1">
    <location>
        <begin position="170"/>
        <end position="375"/>
    </location>
</feature>
<organism evidence="3">
    <name type="scientific">uncultured organism</name>
    <dbReference type="NCBI Taxonomy" id="155900"/>
    <lineage>
        <taxon>unclassified sequences</taxon>
        <taxon>environmental samples</taxon>
    </lineage>
</organism>
<dbReference type="InterPro" id="IPR036005">
    <property type="entry name" value="Creatinase/aminopeptidase-like"/>
</dbReference>
<dbReference type="AlphaFoldDB" id="A0A5B8R985"/>
<sequence length="391" mass="41629">MDYQRYREVLSERVGRLPARFDAGEYRRRLEAVRAGMQRDGLEALLVTDAAEVCYLTGYSTFEVSVSIALVVTPSRTWLQVPSIETGPAVTMAHVDEIVGYRWEFPHEATRQLAEALAGARRVGVDEWAPGLRPGLLAALSAVHEAEWVATGELVAAVRRVKSDAELAVLAESARITEAGLAASAETVAPGVTDSEVAAAGARAMLAAGSEFMSMQPIVAAGVRSSIIHSNHNGHRIADGEPVFLEYGAVRGRYTAPQMRTVVCGEPTQAMRGLYGACADLVAGLREAMRPGNTFDAAARAAEAVLAPHADSVFFSGVFGYTVGVQFPPSWVEGTGFIARGVGTVFEPGMVFHLPICLRRPGEWGIGMSETVVVEAGGARAITANDWELGT</sequence>
<dbReference type="SUPFAM" id="SSF53092">
    <property type="entry name" value="Creatinase/prolidase N-terminal domain"/>
    <property type="match status" value="1"/>
</dbReference>
<dbReference type="GO" id="GO:0016787">
    <property type="term" value="F:hydrolase activity"/>
    <property type="evidence" value="ECO:0007669"/>
    <property type="project" value="UniProtKB-KW"/>
</dbReference>
<reference evidence="3" key="1">
    <citation type="submission" date="2019-06" db="EMBL/GenBank/DDBJ databases">
        <authorList>
            <person name="Murdoch R.W."/>
            <person name="Fathepure B."/>
        </authorList>
    </citation>
    <scope>NUCLEOTIDE SEQUENCE</scope>
</reference>
<dbReference type="Gene3D" id="3.40.350.10">
    <property type="entry name" value="Creatinase/prolidase N-terminal domain"/>
    <property type="match status" value="1"/>
</dbReference>
<dbReference type="EMBL" id="MN079076">
    <property type="protein sequence ID" value="QEA03862.1"/>
    <property type="molecule type" value="Genomic_DNA"/>
</dbReference>
<evidence type="ECO:0000259" key="2">
    <source>
        <dbReference type="Pfam" id="PF01321"/>
    </source>
</evidence>
<dbReference type="InterPro" id="IPR050659">
    <property type="entry name" value="Peptidase_M24B"/>
</dbReference>
<dbReference type="EC" id="3.5.4.44" evidence="3"/>
<accession>A0A5B8R985</accession>
<dbReference type="Gene3D" id="3.90.230.10">
    <property type="entry name" value="Creatinase/methionine aminopeptidase superfamily"/>
    <property type="match status" value="1"/>
</dbReference>
<proteinExistence type="predicted"/>
<name>A0A5B8R985_9ZZZZ</name>
<dbReference type="InterPro" id="IPR029149">
    <property type="entry name" value="Creatin/AminoP/Spt16_N"/>
</dbReference>
<dbReference type="CDD" id="cd01066">
    <property type="entry name" value="APP_MetAP"/>
    <property type="match status" value="1"/>
</dbReference>